<keyword evidence="6 11" id="KW-1015">Disulfide bond</keyword>
<feature type="binding site" evidence="9">
    <location>
        <position position="114"/>
    </location>
    <ligand>
        <name>oxalate</name>
        <dbReference type="ChEBI" id="CHEBI:30623"/>
    </ligand>
</feature>
<dbReference type="SMART" id="SM00835">
    <property type="entry name" value="Cupin_1"/>
    <property type="match status" value="1"/>
</dbReference>
<evidence type="ECO:0000256" key="6">
    <source>
        <dbReference type="ARBA" id="ARBA00023157"/>
    </source>
</evidence>
<dbReference type="GO" id="GO:0048046">
    <property type="term" value="C:apoplast"/>
    <property type="evidence" value="ECO:0007669"/>
    <property type="project" value="UniProtKB-SubCell"/>
</dbReference>
<sequence>MASHIMILSLLAITCSLAIGFEPSPLQDFCVADPASSARVNGLACMDSKLAQAGHFSFAGLHVPGNTSNPLGSRVTPVTVGQLPGLNTLGISIARIDYAPQGVIPPHTHPRASEILTVLEGSLQVGFVTSNPDNRLITKDLRKGDVQNPGVNTIANAVFGSNPGIADDVLAKAFQVDKTTIDHLQAQF</sequence>
<dbReference type="InterPro" id="IPR019780">
    <property type="entry name" value="Germin_Mn-BS"/>
</dbReference>
<evidence type="ECO:0000256" key="2">
    <source>
        <dbReference type="ARBA" id="ARBA00007456"/>
    </source>
</evidence>
<keyword evidence="12" id="KW-0732">Signal</keyword>
<name>A0A438H765_VITVI</name>
<evidence type="ECO:0000256" key="1">
    <source>
        <dbReference type="ARBA" id="ARBA00004271"/>
    </source>
</evidence>
<comment type="subcellular location">
    <subcellularLocation>
        <location evidence="1">Secreted</location>
        <location evidence="1">Extracellular space</location>
        <location evidence="1">Apoplast</location>
    </subcellularLocation>
</comment>
<dbReference type="Pfam" id="PF00190">
    <property type="entry name" value="Cupin_1"/>
    <property type="match status" value="1"/>
</dbReference>
<dbReference type="PANTHER" id="PTHR31238">
    <property type="entry name" value="GERMIN-LIKE PROTEIN SUBFAMILY 3 MEMBER 3"/>
    <property type="match status" value="1"/>
</dbReference>
<dbReference type="SUPFAM" id="SSF51182">
    <property type="entry name" value="RmlC-like cupins"/>
    <property type="match status" value="1"/>
</dbReference>
<evidence type="ECO:0000313" key="14">
    <source>
        <dbReference type="EMBL" id="RVW80151.1"/>
    </source>
</evidence>
<organism evidence="14 15">
    <name type="scientific">Vitis vinifera</name>
    <name type="common">Grape</name>
    <dbReference type="NCBI Taxonomy" id="29760"/>
    <lineage>
        <taxon>Eukaryota</taxon>
        <taxon>Viridiplantae</taxon>
        <taxon>Streptophyta</taxon>
        <taxon>Embryophyta</taxon>
        <taxon>Tracheophyta</taxon>
        <taxon>Spermatophyta</taxon>
        <taxon>Magnoliopsida</taxon>
        <taxon>eudicotyledons</taxon>
        <taxon>Gunneridae</taxon>
        <taxon>Pentapetalae</taxon>
        <taxon>rosids</taxon>
        <taxon>Vitales</taxon>
        <taxon>Vitaceae</taxon>
        <taxon>Viteae</taxon>
        <taxon>Vitis</taxon>
    </lineage>
</organism>
<keyword evidence="8 9" id="KW-0464">Manganese</keyword>
<protein>
    <submittedName>
        <fullName evidence="14">Putative germin-like protein 2-1</fullName>
    </submittedName>
</protein>
<evidence type="ECO:0000256" key="7">
    <source>
        <dbReference type="ARBA" id="ARBA00023180"/>
    </source>
</evidence>
<dbReference type="Gene3D" id="2.60.120.10">
    <property type="entry name" value="Jelly Rolls"/>
    <property type="match status" value="2"/>
</dbReference>
<evidence type="ECO:0000256" key="8">
    <source>
        <dbReference type="ARBA" id="ARBA00023211"/>
    </source>
</evidence>
<dbReference type="AlphaFoldDB" id="A0A438H765"/>
<keyword evidence="4" id="KW-0964">Secreted</keyword>
<keyword evidence="7" id="KW-0325">Glycoprotein</keyword>
<keyword evidence="5 9" id="KW-0479">Metal-binding</keyword>
<evidence type="ECO:0000256" key="12">
    <source>
        <dbReference type="SAM" id="SignalP"/>
    </source>
</evidence>
<evidence type="ECO:0000256" key="4">
    <source>
        <dbReference type="ARBA" id="ARBA00022525"/>
    </source>
</evidence>
<feature type="binding site" evidence="10">
    <location>
        <position position="107"/>
    </location>
    <ligand>
        <name>Mn(2+)</name>
        <dbReference type="ChEBI" id="CHEBI:29035"/>
    </ligand>
</feature>
<reference evidence="14 15" key="1">
    <citation type="journal article" date="2018" name="PLoS Genet.">
        <title>Population sequencing reveals clonal diversity and ancestral inbreeding in the grapevine cultivar Chardonnay.</title>
        <authorList>
            <person name="Roach M.J."/>
            <person name="Johnson D.L."/>
            <person name="Bohlmann J."/>
            <person name="van Vuuren H.J."/>
            <person name="Jones S.J."/>
            <person name="Pretorius I.S."/>
            <person name="Schmidt S.A."/>
            <person name="Borneman A.R."/>
        </authorList>
    </citation>
    <scope>NUCLEOTIDE SEQUENCE [LARGE SCALE GENOMIC DNA]</scope>
    <source>
        <strain evidence="15">cv. Chardonnay</strain>
        <tissue evidence="14">Leaf</tissue>
    </source>
</reference>
<feature type="binding site" evidence="10">
    <location>
        <position position="109"/>
    </location>
    <ligand>
        <name>Mn(2+)</name>
        <dbReference type="ChEBI" id="CHEBI:29035"/>
    </ligand>
</feature>
<dbReference type="EMBL" id="QGNW01000269">
    <property type="protein sequence ID" value="RVW80151.1"/>
    <property type="molecule type" value="Genomic_DNA"/>
</dbReference>
<feature type="chain" id="PRO_5019467549" evidence="12">
    <location>
        <begin position="19"/>
        <end position="188"/>
    </location>
</feature>
<comment type="caution">
    <text evidence="14">The sequence shown here is derived from an EMBL/GenBank/DDBJ whole genome shotgun (WGS) entry which is preliminary data.</text>
</comment>
<evidence type="ECO:0000256" key="3">
    <source>
        <dbReference type="ARBA" id="ARBA00022523"/>
    </source>
</evidence>
<evidence type="ECO:0000256" key="10">
    <source>
        <dbReference type="PIRSR" id="PIRSR601929-2"/>
    </source>
</evidence>
<feature type="signal peptide" evidence="12">
    <location>
        <begin position="1"/>
        <end position="18"/>
    </location>
</feature>
<dbReference type="InterPro" id="IPR011051">
    <property type="entry name" value="RmlC_Cupin_sf"/>
</dbReference>
<proteinExistence type="inferred from homology"/>
<evidence type="ECO:0000313" key="15">
    <source>
        <dbReference type="Proteomes" id="UP000288805"/>
    </source>
</evidence>
<evidence type="ECO:0000259" key="13">
    <source>
        <dbReference type="SMART" id="SM00835"/>
    </source>
</evidence>
<dbReference type="InterPro" id="IPR001929">
    <property type="entry name" value="Germin"/>
</dbReference>
<accession>A0A438H765</accession>
<evidence type="ECO:0000256" key="11">
    <source>
        <dbReference type="PIRSR" id="PIRSR601929-3"/>
    </source>
</evidence>
<gene>
    <name evidence="14" type="primary">Os02g0491600_7</name>
    <name evidence="14" type="ORF">CK203_054117</name>
</gene>
<feature type="disulfide bond" evidence="11">
    <location>
        <begin position="30"/>
        <end position="45"/>
    </location>
</feature>
<evidence type="ECO:0000256" key="9">
    <source>
        <dbReference type="PIRSR" id="PIRSR601929-1"/>
    </source>
</evidence>
<feature type="domain" description="Cupin type-1" evidence="13">
    <location>
        <begin position="59"/>
        <end position="182"/>
    </location>
</feature>
<feature type="binding site" evidence="9">
    <location>
        <position position="109"/>
    </location>
    <ligand>
        <name>oxalate</name>
        <dbReference type="ChEBI" id="CHEBI:30623"/>
    </ligand>
</feature>
<dbReference type="Proteomes" id="UP000288805">
    <property type="component" value="Unassembled WGS sequence"/>
</dbReference>
<comment type="similarity">
    <text evidence="2">Belongs to the germin family.</text>
</comment>
<dbReference type="PROSITE" id="PS00725">
    <property type="entry name" value="GERMIN"/>
    <property type="match status" value="1"/>
</dbReference>
<dbReference type="InterPro" id="IPR014710">
    <property type="entry name" value="RmlC-like_jellyroll"/>
</dbReference>
<dbReference type="CDD" id="cd02241">
    <property type="entry name" value="cupin_OxOx"/>
    <property type="match status" value="1"/>
</dbReference>
<dbReference type="InterPro" id="IPR006045">
    <property type="entry name" value="Cupin_1"/>
</dbReference>
<evidence type="ECO:0000256" key="5">
    <source>
        <dbReference type="ARBA" id="ARBA00022723"/>
    </source>
</evidence>
<dbReference type="GO" id="GO:0030145">
    <property type="term" value="F:manganese ion binding"/>
    <property type="evidence" value="ECO:0007669"/>
    <property type="project" value="InterPro"/>
</dbReference>
<feature type="binding site" evidence="10">
    <location>
        <position position="114"/>
    </location>
    <ligand>
        <name>Mn(2+)</name>
        <dbReference type="ChEBI" id="CHEBI:29035"/>
    </ligand>
</feature>
<keyword evidence="3" id="KW-0052">Apoplast</keyword>